<proteinExistence type="predicted"/>
<protein>
    <submittedName>
        <fullName evidence="1">Uncharacterized protein</fullName>
    </submittedName>
</protein>
<dbReference type="EMBL" id="QCZI01000006">
    <property type="protein sequence ID" value="PWA05680.1"/>
    <property type="molecule type" value="Genomic_DNA"/>
</dbReference>
<dbReference type="Proteomes" id="UP000245449">
    <property type="component" value="Unassembled WGS sequence"/>
</dbReference>
<name>A0A2U1JKK8_9FLAO</name>
<dbReference type="OrthoDB" id="9801204at2"/>
<keyword evidence="2" id="KW-1185">Reference proteome</keyword>
<evidence type="ECO:0000313" key="1">
    <source>
        <dbReference type="EMBL" id="PWA05680.1"/>
    </source>
</evidence>
<dbReference type="RefSeq" id="WP_116724607.1">
    <property type="nucleotide sequence ID" value="NZ_QCZI01000006.1"/>
</dbReference>
<sequence>MGEFSKREIEIYDRIANLIGGEMVTIEFNIKDKSKLEFLLCSTLEEKQKVTKKKVKRFKKEIDNCSEEIAGYLLVLADIFDNGQYYLEQGNVTKSFISDYYDDLVQILVKENKDISDLYDLEDIITSNGYDYQLIVDYIFGVSNMYFYQYYKSLLDIPLDEPLSDEQIHLLNKKENTQKINATIQDYKKAIYSGYFEDCLKTMDEDGKPNMYYYSTLISNWRKQRSDEILQNPALFERIQLLQSYNNILSLLMKEIVGLFENIVKGVPNERLQNAIMNSINFKCDKISSSLDSIKNFAQIINHNINTNDFYLAIKIQNYCLLMFDDSVKLIEDQLFIRIHNSPLNEKFQSARKAIDDAIDFEKLKLLKELSESKLGEQTSISEAIGNSNEKSSNMSIDNSIVKNQVNPYPQVFSNVKSFQLFEKLFNQFKDGNSKMADFSFIYRKMVEDNYIFSHFKPQMFIEWVNKEPFKINLDKIKTLNECSTSQKINTYTTTKELIQIN</sequence>
<organism evidence="1 2">
    <name type="scientific">Flavobacterium psychrotolerans</name>
    <dbReference type="NCBI Taxonomy" id="2169410"/>
    <lineage>
        <taxon>Bacteria</taxon>
        <taxon>Pseudomonadati</taxon>
        <taxon>Bacteroidota</taxon>
        <taxon>Flavobacteriia</taxon>
        <taxon>Flavobacteriales</taxon>
        <taxon>Flavobacteriaceae</taxon>
        <taxon>Flavobacterium</taxon>
    </lineage>
</organism>
<dbReference type="AlphaFoldDB" id="A0A2U1JKK8"/>
<reference evidence="1 2" key="1">
    <citation type="submission" date="2018-04" db="EMBL/GenBank/DDBJ databases">
        <title>Flavobacterium sp. nov., isolated from glacier ice.</title>
        <authorList>
            <person name="Liu Q."/>
            <person name="Xin Y.-H."/>
        </authorList>
    </citation>
    <scope>NUCLEOTIDE SEQUENCE [LARGE SCALE GENOMIC DNA]</scope>
    <source>
        <strain evidence="1 2">RB1R5</strain>
    </source>
</reference>
<comment type="caution">
    <text evidence="1">The sequence shown here is derived from an EMBL/GenBank/DDBJ whole genome shotgun (WGS) entry which is preliminary data.</text>
</comment>
<accession>A0A2U1JKK8</accession>
<evidence type="ECO:0000313" key="2">
    <source>
        <dbReference type="Proteomes" id="UP000245449"/>
    </source>
</evidence>
<gene>
    <name evidence="1" type="ORF">DB895_06780</name>
</gene>